<dbReference type="AlphaFoldDB" id="A0A4S4K050"/>
<evidence type="ECO:0000313" key="1">
    <source>
        <dbReference type="EMBL" id="THG89299.1"/>
    </source>
</evidence>
<organism evidence="1 2">
    <name type="scientific">Alkalihalobacillus alcalophilus ATCC 27647 = CGMCC 1.3604</name>
    <dbReference type="NCBI Taxonomy" id="1218173"/>
    <lineage>
        <taxon>Bacteria</taxon>
        <taxon>Bacillati</taxon>
        <taxon>Bacillota</taxon>
        <taxon>Bacilli</taxon>
        <taxon>Bacillales</taxon>
        <taxon>Bacillaceae</taxon>
        <taxon>Alkalihalobacillus</taxon>
    </lineage>
</organism>
<sequence length="43" mass="4987">MTKRKGIFDVELNVNELLGSSHTIRNGTVFNRTIIFIIKRQLL</sequence>
<evidence type="ECO:0000313" key="2">
    <source>
        <dbReference type="Proteomes" id="UP000297014"/>
    </source>
</evidence>
<reference evidence="1 2" key="1">
    <citation type="submission" date="2014-01" db="EMBL/GenBank/DDBJ databases">
        <title>Draft genome sequencing of Bacillus alcalophilus CGMCC 1.3604.</title>
        <authorList>
            <person name="Yang J."/>
            <person name="Diao L."/>
            <person name="Yang S."/>
        </authorList>
    </citation>
    <scope>NUCLEOTIDE SEQUENCE [LARGE SCALE GENOMIC DNA]</scope>
    <source>
        <strain evidence="1 2">CGMCC 1.3604</strain>
    </source>
</reference>
<dbReference type="EMBL" id="JALP01000248">
    <property type="protein sequence ID" value="THG89299.1"/>
    <property type="molecule type" value="Genomic_DNA"/>
</dbReference>
<gene>
    <name evidence="1" type="ORF">AJ85_18545</name>
</gene>
<proteinExistence type="predicted"/>
<accession>A0A4S4K050</accession>
<comment type="caution">
    <text evidence="1">The sequence shown here is derived from an EMBL/GenBank/DDBJ whole genome shotgun (WGS) entry which is preliminary data.</text>
</comment>
<protein>
    <submittedName>
        <fullName evidence="1">Uncharacterized protein</fullName>
    </submittedName>
</protein>
<dbReference type="Proteomes" id="UP000297014">
    <property type="component" value="Unassembled WGS sequence"/>
</dbReference>
<dbReference type="RefSeq" id="WP_268746795.1">
    <property type="nucleotide sequence ID" value="NZ_ALPT02000015.1"/>
</dbReference>
<name>A0A4S4K050_ALKAL</name>